<dbReference type="Pfam" id="PF01494">
    <property type="entry name" value="FAD_binding_3"/>
    <property type="match status" value="1"/>
</dbReference>
<dbReference type="Proteomes" id="UP000281647">
    <property type="component" value="Unassembled WGS sequence"/>
</dbReference>
<organism evidence="7 8">
    <name type="scientific">Borborobacter arsenicus</name>
    <dbReference type="NCBI Taxonomy" id="1851146"/>
    <lineage>
        <taxon>Bacteria</taxon>
        <taxon>Pseudomonadati</taxon>
        <taxon>Pseudomonadota</taxon>
        <taxon>Alphaproteobacteria</taxon>
        <taxon>Hyphomicrobiales</taxon>
        <taxon>Phyllobacteriaceae</taxon>
        <taxon>Borborobacter</taxon>
    </lineage>
</organism>
<dbReference type="InterPro" id="IPR036188">
    <property type="entry name" value="FAD/NAD-bd_sf"/>
</dbReference>
<comment type="caution">
    <text evidence="7">The sequence shown here is derived from an EMBL/GenBank/DDBJ whole genome shotgun (WGS) entry which is preliminary data.</text>
</comment>
<protein>
    <submittedName>
        <fullName evidence="7">FAD-binding protein</fullName>
    </submittedName>
</protein>
<dbReference type="PRINTS" id="PR00420">
    <property type="entry name" value="RNGMNOXGNASE"/>
</dbReference>
<name>A0A432V777_9HYPH</name>
<dbReference type="Gene3D" id="3.50.50.60">
    <property type="entry name" value="FAD/NAD(P)-binding domain"/>
    <property type="match status" value="1"/>
</dbReference>
<dbReference type="AlphaFoldDB" id="A0A432V777"/>
<evidence type="ECO:0000259" key="6">
    <source>
        <dbReference type="Pfam" id="PF01494"/>
    </source>
</evidence>
<dbReference type="PANTHER" id="PTHR13789:SF318">
    <property type="entry name" value="GERANYLGERANYL DIPHOSPHATE REDUCTASE"/>
    <property type="match status" value="1"/>
</dbReference>
<keyword evidence="3" id="KW-0274">FAD</keyword>
<keyword evidence="4" id="KW-0560">Oxidoreductase</keyword>
<keyword evidence="2" id="KW-0285">Flavoprotein</keyword>
<evidence type="ECO:0000313" key="7">
    <source>
        <dbReference type="EMBL" id="RUM98005.1"/>
    </source>
</evidence>
<evidence type="ECO:0000256" key="2">
    <source>
        <dbReference type="ARBA" id="ARBA00022630"/>
    </source>
</evidence>
<evidence type="ECO:0000256" key="5">
    <source>
        <dbReference type="ARBA" id="ARBA00023033"/>
    </source>
</evidence>
<dbReference type="SUPFAM" id="SSF54373">
    <property type="entry name" value="FAD-linked reductases, C-terminal domain"/>
    <property type="match status" value="1"/>
</dbReference>
<gene>
    <name evidence="7" type="ORF">EET67_10355</name>
</gene>
<accession>A0A432V777</accession>
<feature type="domain" description="FAD-binding" evidence="6">
    <location>
        <begin position="8"/>
        <end position="358"/>
    </location>
</feature>
<proteinExistence type="predicted"/>
<reference evidence="7 8" key="1">
    <citation type="submission" date="2018-11" db="EMBL/GenBank/DDBJ databases">
        <title>Pseudaminobacter arsenicus sp. nov., an arsenic-resistant bacterium isolated from arsenic-rich aquifers.</title>
        <authorList>
            <person name="Mu Y."/>
        </authorList>
    </citation>
    <scope>NUCLEOTIDE SEQUENCE [LARGE SCALE GENOMIC DNA]</scope>
    <source>
        <strain evidence="7 8">CB3</strain>
    </source>
</reference>
<evidence type="ECO:0000313" key="8">
    <source>
        <dbReference type="Proteomes" id="UP000281647"/>
    </source>
</evidence>
<dbReference type="EMBL" id="RKST01000008">
    <property type="protein sequence ID" value="RUM98005.1"/>
    <property type="molecule type" value="Genomic_DNA"/>
</dbReference>
<dbReference type="InterPro" id="IPR002938">
    <property type="entry name" value="FAD-bd"/>
</dbReference>
<dbReference type="InterPro" id="IPR050493">
    <property type="entry name" value="FAD-dep_Monooxygenase_BioMet"/>
</dbReference>
<keyword evidence="5" id="KW-0503">Monooxygenase</keyword>
<sequence>MDKLPAGKVIIAGAGVAGLTAALAFARHGFHVEVFERSPKLEEVGAGFQLSPNATHILDRLGVLPDLLPLAVQPEAVILRAAGTLSELARVPLGRIAQARWGAPYLVAHRADLQRTLLAAVAACQTIRLVTGSSITDTRHDGREVTATVETANGAQEISGMLLVGADGVWSGLRSFVGTRGGSRFTGELAWRSVVQRDSSQGRLLANLGASKVVTAFLHPGFHLVAYPVRSGDAFNLVAFTPGGRIAEDWNNYSDISQLKRAMHGIVPALASLADHGTAWTTWPIHTVALQERWTTSCMALIGDAAHAMPPFAAQGAAMAIEDAYTLAARVASASENLPAALANWEASRRPRLAKVARRGALNHFAWHARGPVAFARNLVLKALPSDKLASDLDWLYGWDSSS</sequence>
<comment type="cofactor">
    <cofactor evidence="1">
        <name>FAD</name>
        <dbReference type="ChEBI" id="CHEBI:57692"/>
    </cofactor>
</comment>
<evidence type="ECO:0000256" key="3">
    <source>
        <dbReference type="ARBA" id="ARBA00022827"/>
    </source>
</evidence>
<dbReference type="GO" id="GO:0071949">
    <property type="term" value="F:FAD binding"/>
    <property type="evidence" value="ECO:0007669"/>
    <property type="project" value="InterPro"/>
</dbReference>
<dbReference type="RefSeq" id="WP_128626877.1">
    <property type="nucleotide sequence ID" value="NZ_RKST01000008.1"/>
</dbReference>
<dbReference type="GO" id="GO:0004497">
    <property type="term" value="F:monooxygenase activity"/>
    <property type="evidence" value="ECO:0007669"/>
    <property type="project" value="UniProtKB-KW"/>
</dbReference>
<dbReference type="PANTHER" id="PTHR13789">
    <property type="entry name" value="MONOOXYGENASE"/>
    <property type="match status" value="1"/>
</dbReference>
<evidence type="ECO:0000256" key="4">
    <source>
        <dbReference type="ARBA" id="ARBA00023002"/>
    </source>
</evidence>
<dbReference type="OrthoDB" id="4230779at2"/>
<dbReference type="SUPFAM" id="SSF51905">
    <property type="entry name" value="FAD/NAD(P)-binding domain"/>
    <property type="match status" value="1"/>
</dbReference>
<evidence type="ECO:0000256" key="1">
    <source>
        <dbReference type="ARBA" id="ARBA00001974"/>
    </source>
</evidence>
<keyword evidence="8" id="KW-1185">Reference proteome</keyword>